<dbReference type="GO" id="GO:0016887">
    <property type="term" value="F:ATP hydrolysis activity"/>
    <property type="evidence" value="ECO:0007669"/>
    <property type="project" value="InterPro"/>
</dbReference>
<dbReference type="GO" id="GO:0005694">
    <property type="term" value="C:chromosome"/>
    <property type="evidence" value="ECO:0007669"/>
    <property type="project" value="InterPro"/>
</dbReference>
<evidence type="ECO:0000256" key="4">
    <source>
        <dbReference type="ARBA" id="ARBA00022840"/>
    </source>
</evidence>
<evidence type="ECO:0000256" key="1">
    <source>
        <dbReference type="ARBA" id="ARBA00004496"/>
    </source>
</evidence>
<evidence type="ECO:0000313" key="11">
    <source>
        <dbReference type="Proteomes" id="UP000242084"/>
    </source>
</evidence>
<keyword evidence="6 7" id="KW-0238">DNA-binding</keyword>
<dbReference type="SUPFAM" id="SSF57997">
    <property type="entry name" value="Tropomyosin"/>
    <property type="match status" value="1"/>
</dbReference>
<dbReference type="Gene3D" id="3.40.50.300">
    <property type="entry name" value="P-loop containing nucleotide triphosphate hydrolases"/>
    <property type="match status" value="2"/>
</dbReference>
<keyword evidence="2 7" id="KW-0963">Cytoplasm</keyword>
<dbReference type="InterPro" id="IPR010935">
    <property type="entry name" value="SMC_hinge"/>
</dbReference>
<proteinExistence type="inferred from homology"/>
<dbReference type="GO" id="GO:0005524">
    <property type="term" value="F:ATP binding"/>
    <property type="evidence" value="ECO:0007669"/>
    <property type="project" value="UniProtKB-UniRule"/>
</dbReference>
<dbReference type="InterPro" id="IPR011890">
    <property type="entry name" value="SMC_prok"/>
</dbReference>
<dbReference type="InterPro" id="IPR024704">
    <property type="entry name" value="SMC"/>
</dbReference>
<evidence type="ECO:0000256" key="3">
    <source>
        <dbReference type="ARBA" id="ARBA00022741"/>
    </source>
</evidence>
<comment type="domain">
    <text evidence="7">Contains large globular domains required for ATP hydrolysis at each terminus and a third globular domain forming a flexible hinge near the middle of the molecule. These domains are separated by coiled-coil structures.</text>
</comment>
<reference evidence="10 11" key="1">
    <citation type="submission" date="2017-06" db="EMBL/GenBank/DDBJ databases">
        <authorList>
            <consortium name="Pathogen Informatics"/>
        </authorList>
    </citation>
    <scope>NUCLEOTIDE SEQUENCE [LARGE SCALE GENOMIC DNA]</scope>
    <source>
        <strain evidence="10 11">NCTC13839</strain>
    </source>
</reference>
<dbReference type="Proteomes" id="UP000242084">
    <property type="component" value="Chromosome 1"/>
</dbReference>
<evidence type="ECO:0000313" key="10">
    <source>
        <dbReference type="EMBL" id="SNV70739.1"/>
    </source>
</evidence>
<feature type="domain" description="SMC hinge" evidence="9">
    <location>
        <begin position="518"/>
        <end position="637"/>
    </location>
</feature>
<comment type="function">
    <text evidence="7">Required for chromosome condensation and partitioning.</text>
</comment>
<dbReference type="KEGG" id="sste:SAMEA4384403_1577"/>
<evidence type="ECO:0000256" key="6">
    <source>
        <dbReference type="ARBA" id="ARBA00023125"/>
    </source>
</evidence>
<comment type="similarity">
    <text evidence="7">Belongs to the SMC family.</text>
</comment>
<dbReference type="Gene3D" id="1.10.287.1490">
    <property type="match status" value="1"/>
</dbReference>
<feature type="coiled-coil region" evidence="7">
    <location>
        <begin position="235"/>
        <end position="262"/>
    </location>
</feature>
<feature type="coiled-coil region" evidence="7">
    <location>
        <begin position="671"/>
        <end position="726"/>
    </location>
</feature>
<organism evidence="10 11">
    <name type="scientific">Mammaliicoccus stepanovicii</name>
    <dbReference type="NCBI Taxonomy" id="643214"/>
    <lineage>
        <taxon>Bacteria</taxon>
        <taxon>Bacillati</taxon>
        <taxon>Bacillota</taxon>
        <taxon>Bacilli</taxon>
        <taxon>Bacillales</taxon>
        <taxon>Staphylococcaceae</taxon>
        <taxon>Mammaliicoccus</taxon>
    </lineage>
</organism>
<feature type="coiled-coil region" evidence="7">
    <location>
        <begin position="168"/>
        <end position="202"/>
    </location>
</feature>
<dbReference type="GO" id="GO:0006260">
    <property type="term" value="P:DNA replication"/>
    <property type="evidence" value="ECO:0007669"/>
    <property type="project" value="UniProtKB-UniRule"/>
</dbReference>
<accession>A0A239ZIN5</accession>
<feature type="region of interest" description="Disordered" evidence="8">
    <location>
        <begin position="309"/>
        <end position="331"/>
    </location>
</feature>
<gene>
    <name evidence="7 10" type="primary">smc</name>
    <name evidence="10" type="ORF">SAMEA4384403_01577</name>
</gene>
<evidence type="ECO:0000256" key="2">
    <source>
        <dbReference type="ARBA" id="ARBA00022490"/>
    </source>
</evidence>
<evidence type="ECO:0000256" key="5">
    <source>
        <dbReference type="ARBA" id="ARBA00023054"/>
    </source>
</evidence>
<dbReference type="Pfam" id="PF02463">
    <property type="entry name" value="SMC_N"/>
    <property type="match status" value="1"/>
</dbReference>
<dbReference type="PIRSF" id="PIRSF005719">
    <property type="entry name" value="SMC"/>
    <property type="match status" value="1"/>
</dbReference>
<sequence>MVYLKSIDAYGFKSFAEHTHVDFDNGVTAIVGPNGSGKSNITDAIKWVLGEQSAKSLRGSKMEDIIFNGSKDRKKCQFAEVKLTLDNHSKKLNIDEETVIVERRLYRNGDSEYYLNKERTRLKSILDLFLDSGLGKEAFSIISQGKVDEVLNAKPSDRRFLIEEAAGVLKYKKRKKEATQKLDETEQNLNRVEDIVFDLEARVEPLREEASIAEEYISLKEEMKKSDITVTVYDIESLNKDFKQLESDIQHFQNQKDDKVNDLENMTSSLNEKKKTRDHISIKIQESNQSLVESTESLERYTGQLEVLKERQKNSDATNERLEEERQATETRISKISEQIKDIDLDLSSYKEKYQAMIQEINQLEAHLSNNEGSFEERIEKLKDEYYQLMTEQSDINNDIRFLEDKLSAHEQKQSRLDGRQKEVYEELQRIWEEKDDITDKLNKVETELKETTNKYKDTHTSLKQKENDYKESETKLYQAYRYTEQMKTRINALKNMQDEYIGFYSGVKHILKEKSLHGIEGAVAEIIDTPSKLTTAIEIALGASLQHIIVQEEKDARLAIKYLKDKKLGRATFLPMNVVKRRFIPQNLIAEISNEKGFVTVASEGVNFDDKYRNIVEHLLGGTIIAENLEMANHLARKIQFKHRIVTLEGDVITPGGAMTGGGKEKKASLLSQKDELKTTEDKYNEFMQQTHAIESQVKTLKSEVERLEKQLTETEVKGTELRAKEHEVTLQLDSILAKEKRLKDENETFEFEKNDGYNFVKGQETLLEKKSTLTNIQEKLTKIDEELNHLNASLSNNKDSEKTIQNELNEKRSNLAVEKERHRLKERDKRRLNEDLNEQENTLNKIIDQIELVNSDEYSGVSQFEEVEQQIQKFTSLKGNIELKMQQEQTEYQDIQQNIKVLEEETASLHQSISGIETGLQDMVSKHSKIDIMIEHQLTHLNETYQLTFEKAQSLYEMPEDISEARKTVKLTKMSIDELGHVNINAIDQFKEVNERYTFLNDQRNDLLEAKETLEQVISEMDSEVSVRFKETFDEVNRHFGNVFRTLFNGGKAELQLTDKDILNAGVEIVVQPPGKNRQYLSLLSGGERALSAISLLFAILKVRTAPFVILDEVEAALDEHNVIRYAEYLDKLKAETQFIVITHRKGTMSYADSLYGVTMQERGISKLVSVNLKSLKNEELEALQS</sequence>
<dbReference type="InterPro" id="IPR036277">
    <property type="entry name" value="SMC_hinge_sf"/>
</dbReference>
<dbReference type="InterPro" id="IPR003395">
    <property type="entry name" value="RecF/RecN/SMC_N"/>
</dbReference>
<dbReference type="FunFam" id="3.40.50.300:FF:000984">
    <property type="entry name" value="Chromosome partition protein Smc"/>
    <property type="match status" value="1"/>
</dbReference>
<dbReference type="Gene3D" id="1.20.1060.20">
    <property type="match status" value="1"/>
</dbReference>
<keyword evidence="4 7" id="KW-0067">ATP-binding</keyword>
<evidence type="ECO:0000256" key="8">
    <source>
        <dbReference type="SAM" id="MobiDB-lite"/>
    </source>
</evidence>
<dbReference type="CDD" id="cd03278">
    <property type="entry name" value="ABC_SMC_barmotin"/>
    <property type="match status" value="1"/>
</dbReference>
<keyword evidence="5 7" id="KW-0175">Coiled coil</keyword>
<dbReference type="OrthoDB" id="9808768at2"/>
<comment type="subunit">
    <text evidence="7">Homodimer.</text>
</comment>
<dbReference type="SUPFAM" id="SSF52540">
    <property type="entry name" value="P-loop containing nucleoside triphosphate hydrolases"/>
    <property type="match status" value="1"/>
</dbReference>
<dbReference type="EMBL" id="LT906462">
    <property type="protein sequence ID" value="SNV70739.1"/>
    <property type="molecule type" value="Genomic_DNA"/>
</dbReference>
<dbReference type="GO" id="GO:0003677">
    <property type="term" value="F:DNA binding"/>
    <property type="evidence" value="ECO:0007669"/>
    <property type="project" value="UniProtKB-UniRule"/>
</dbReference>
<dbReference type="GO" id="GO:0007059">
    <property type="term" value="P:chromosome segregation"/>
    <property type="evidence" value="ECO:0007669"/>
    <property type="project" value="UniProtKB-UniRule"/>
</dbReference>
<dbReference type="RefSeq" id="WP_095088384.1">
    <property type="nucleotide sequence ID" value="NZ_BMDM01000004.1"/>
</dbReference>
<dbReference type="HAMAP" id="MF_01894">
    <property type="entry name" value="Smc_prok"/>
    <property type="match status" value="1"/>
</dbReference>
<dbReference type="SUPFAM" id="SSF75553">
    <property type="entry name" value="Smc hinge domain"/>
    <property type="match status" value="1"/>
</dbReference>
<name>A0A239ZIN5_9STAP</name>
<dbReference type="GO" id="GO:0005737">
    <property type="term" value="C:cytoplasm"/>
    <property type="evidence" value="ECO:0007669"/>
    <property type="project" value="UniProtKB-SubCell"/>
</dbReference>
<dbReference type="PANTHER" id="PTHR43977">
    <property type="entry name" value="STRUCTURAL MAINTENANCE OF CHROMOSOMES PROTEIN 3"/>
    <property type="match status" value="1"/>
</dbReference>
<dbReference type="FunFam" id="3.40.50.300:FF:000901">
    <property type="entry name" value="Chromosome partition protein Smc"/>
    <property type="match status" value="1"/>
</dbReference>
<dbReference type="Pfam" id="PF06470">
    <property type="entry name" value="SMC_hinge"/>
    <property type="match status" value="1"/>
</dbReference>
<evidence type="ECO:0000256" key="7">
    <source>
        <dbReference type="HAMAP-Rule" id="MF_01894"/>
    </source>
</evidence>
<dbReference type="AlphaFoldDB" id="A0A239ZIN5"/>
<protein>
    <recommendedName>
        <fullName evidence="7">Chromosome partition protein Smc</fullName>
    </recommendedName>
</protein>
<dbReference type="GO" id="GO:0007062">
    <property type="term" value="P:sister chromatid cohesion"/>
    <property type="evidence" value="ECO:0007669"/>
    <property type="project" value="InterPro"/>
</dbReference>
<feature type="coiled-coil region" evidence="7">
    <location>
        <begin position="824"/>
        <end position="914"/>
    </location>
</feature>
<dbReference type="NCBIfam" id="TIGR02168">
    <property type="entry name" value="SMC_prok_B"/>
    <property type="match status" value="1"/>
</dbReference>
<feature type="binding site" evidence="7">
    <location>
        <begin position="33"/>
        <end position="40"/>
    </location>
    <ligand>
        <name>ATP</name>
        <dbReference type="ChEBI" id="CHEBI:30616"/>
    </ligand>
</feature>
<keyword evidence="11" id="KW-1185">Reference proteome</keyword>
<dbReference type="Gene3D" id="3.30.70.1620">
    <property type="match status" value="1"/>
</dbReference>
<feature type="coiled-coil region" evidence="7">
    <location>
        <begin position="999"/>
        <end position="1026"/>
    </location>
</feature>
<comment type="subcellular location">
    <subcellularLocation>
        <location evidence="1 7">Cytoplasm</location>
    </subcellularLocation>
</comment>
<keyword evidence="3 7" id="KW-0547">Nucleotide-binding</keyword>
<feature type="coiled-coil region" evidence="7">
    <location>
        <begin position="393"/>
        <end position="469"/>
    </location>
</feature>
<dbReference type="InterPro" id="IPR027417">
    <property type="entry name" value="P-loop_NTPase"/>
</dbReference>
<evidence type="ECO:0000259" key="9">
    <source>
        <dbReference type="SMART" id="SM00968"/>
    </source>
</evidence>
<dbReference type="GO" id="GO:0030261">
    <property type="term" value="P:chromosome condensation"/>
    <property type="evidence" value="ECO:0007669"/>
    <property type="project" value="InterPro"/>
</dbReference>
<dbReference type="SMART" id="SM00968">
    <property type="entry name" value="SMC_hinge"/>
    <property type="match status" value="1"/>
</dbReference>